<reference evidence="3" key="1">
    <citation type="journal article" date="2014" name="Int. J. Syst. Evol. Microbiol.">
        <title>Complete genome sequence of Corynebacterium casei LMG S-19264T (=DSM 44701T), isolated from a smear-ripened cheese.</title>
        <authorList>
            <consortium name="US DOE Joint Genome Institute (JGI-PGF)"/>
            <person name="Walter F."/>
            <person name="Albersmeier A."/>
            <person name="Kalinowski J."/>
            <person name="Ruckert C."/>
        </authorList>
    </citation>
    <scope>NUCLEOTIDE SEQUENCE</scope>
    <source>
        <strain evidence="3">KCTC 22169</strain>
    </source>
</reference>
<keyword evidence="1" id="KW-0233">DNA recombination</keyword>
<dbReference type="PROSITE" id="PS51898">
    <property type="entry name" value="TYR_RECOMBINASE"/>
    <property type="match status" value="1"/>
</dbReference>
<evidence type="ECO:0000313" key="4">
    <source>
        <dbReference type="Proteomes" id="UP000626148"/>
    </source>
</evidence>
<evidence type="ECO:0000256" key="1">
    <source>
        <dbReference type="ARBA" id="ARBA00023172"/>
    </source>
</evidence>
<keyword evidence="4" id="KW-1185">Reference proteome</keyword>
<dbReference type="EMBL" id="BMXR01000009">
    <property type="protein sequence ID" value="GGX63801.1"/>
    <property type="molecule type" value="Genomic_DNA"/>
</dbReference>
<dbReference type="InterPro" id="IPR002104">
    <property type="entry name" value="Integrase_catalytic"/>
</dbReference>
<dbReference type="SUPFAM" id="SSF56349">
    <property type="entry name" value="DNA breaking-rejoining enzymes"/>
    <property type="match status" value="1"/>
</dbReference>
<dbReference type="AlphaFoldDB" id="A0A918ND56"/>
<name>A0A918ND56_9GAMM</name>
<dbReference type="GO" id="GO:0003677">
    <property type="term" value="F:DNA binding"/>
    <property type="evidence" value="ECO:0007669"/>
    <property type="project" value="InterPro"/>
</dbReference>
<dbReference type="Proteomes" id="UP000626148">
    <property type="component" value="Unassembled WGS sequence"/>
</dbReference>
<sequence>MVFLFRKFLQQDVGQLTFNKAQMPRKLPTVLSRDEAQRIIGHLSGLHRLITQLMYCSGLRIMEGVRLWVKDLGFSNQGRMWQLGCLD</sequence>
<dbReference type="InterPro" id="IPR013762">
    <property type="entry name" value="Integrase-like_cat_sf"/>
</dbReference>
<proteinExistence type="predicted"/>
<protein>
    <recommendedName>
        <fullName evidence="2">Tyr recombinase domain-containing protein</fullName>
    </recommendedName>
</protein>
<dbReference type="GO" id="GO:0006310">
    <property type="term" value="P:DNA recombination"/>
    <property type="evidence" value="ECO:0007669"/>
    <property type="project" value="UniProtKB-KW"/>
</dbReference>
<dbReference type="Gene3D" id="1.10.443.10">
    <property type="entry name" value="Intergrase catalytic core"/>
    <property type="match status" value="1"/>
</dbReference>
<dbReference type="RefSeq" id="WP_189610964.1">
    <property type="nucleotide sequence ID" value="NZ_BMXR01000009.1"/>
</dbReference>
<feature type="domain" description="Tyr recombinase" evidence="2">
    <location>
        <begin position="26"/>
        <end position="87"/>
    </location>
</feature>
<organism evidence="3 4">
    <name type="scientific">Saccharospirillum salsuginis</name>
    <dbReference type="NCBI Taxonomy" id="418750"/>
    <lineage>
        <taxon>Bacteria</taxon>
        <taxon>Pseudomonadati</taxon>
        <taxon>Pseudomonadota</taxon>
        <taxon>Gammaproteobacteria</taxon>
        <taxon>Oceanospirillales</taxon>
        <taxon>Saccharospirillaceae</taxon>
        <taxon>Saccharospirillum</taxon>
    </lineage>
</organism>
<accession>A0A918ND56</accession>
<dbReference type="InterPro" id="IPR011010">
    <property type="entry name" value="DNA_brk_join_enz"/>
</dbReference>
<comment type="caution">
    <text evidence="3">The sequence shown here is derived from an EMBL/GenBank/DDBJ whole genome shotgun (WGS) entry which is preliminary data.</text>
</comment>
<dbReference type="GO" id="GO:0015074">
    <property type="term" value="P:DNA integration"/>
    <property type="evidence" value="ECO:0007669"/>
    <property type="project" value="InterPro"/>
</dbReference>
<evidence type="ECO:0000313" key="3">
    <source>
        <dbReference type="EMBL" id="GGX63801.1"/>
    </source>
</evidence>
<gene>
    <name evidence="3" type="ORF">GCM10007392_34290</name>
</gene>
<evidence type="ECO:0000259" key="2">
    <source>
        <dbReference type="PROSITE" id="PS51898"/>
    </source>
</evidence>
<reference evidence="3" key="2">
    <citation type="submission" date="2020-09" db="EMBL/GenBank/DDBJ databases">
        <authorList>
            <person name="Sun Q."/>
            <person name="Kim S."/>
        </authorList>
    </citation>
    <scope>NUCLEOTIDE SEQUENCE</scope>
    <source>
        <strain evidence="3">KCTC 22169</strain>
    </source>
</reference>